<evidence type="ECO:0000313" key="2">
    <source>
        <dbReference type="EMBL" id="KAF6385007.1"/>
    </source>
</evidence>
<sequence>MCSALSPDRYPRPPPASLCLPRIAAEPAPGTRPWSDCPRGAGAGGGAGVPPAESRLTSPPFYHSRTRFLNLIPNVPAPKFWTLEAKTVNAAGIGRLRLFEGGDKGASSEFLLAAVLSLGSPAQSSPPP</sequence>
<name>A0A7J8AEG5_RHIFE</name>
<accession>A0A7J8AEG5</accession>
<protein>
    <submittedName>
        <fullName evidence="2">Uncharacterized protein</fullName>
    </submittedName>
</protein>
<comment type="caution">
    <text evidence="2">The sequence shown here is derived from an EMBL/GenBank/DDBJ whole genome shotgun (WGS) entry which is preliminary data.</text>
</comment>
<evidence type="ECO:0000256" key="1">
    <source>
        <dbReference type="SAM" id="MobiDB-lite"/>
    </source>
</evidence>
<organism evidence="2 3">
    <name type="scientific">Rhinolophus ferrumequinum</name>
    <name type="common">Greater horseshoe bat</name>
    <dbReference type="NCBI Taxonomy" id="59479"/>
    <lineage>
        <taxon>Eukaryota</taxon>
        <taxon>Metazoa</taxon>
        <taxon>Chordata</taxon>
        <taxon>Craniata</taxon>
        <taxon>Vertebrata</taxon>
        <taxon>Euteleostomi</taxon>
        <taxon>Mammalia</taxon>
        <taxon>Eutheria</taxon>
        <taxon>Laurasiatheria</taxon>
        <taxon>Chiroptera</taxon>
        <taxon>Yinpterochiroptera</taxon>
        <taxon>Rhinolophoidea</taxon>
        <taxon>Rhinolophidae</taxon>
        <taxon>Rhinolophinae</taxon>
        <taxon>Rhinolophus</taxon>
    </lineage>
</organism>
<gene>
    <name evidence="2" type="ORF">mRhiFer1_008846</name>
</gene>
<evidence type="ECO:0000313" key="3">
    <source>
        <dbReference type="Proteomes" id="UP000585614"/>
    </source>
</evidence>
<feature type="region of interest" description="Disordered" evidence="1">
    <location>
        <begin position="21"/>
        <end position="56"/>
    </location>
</feature>
<dbReference type="Proteomes" id="UP000585614">
    <property type="component" value="Unassembled WGS sequence"/>
</dbReference>
<dbReference type="EMBL" id="JACAGC010000002">
    <property type="protein sequence ID" value="KAF6385007.1"/>
    <property type="molecule type" value="Genomic_DNA"/>
</dbReference>
<proteinExistence type="predicted"/>
<reference evidence="2 3" key="1">
    <citation type="journal article" date="2020" name="Nature">
        <title>Six reference-quality genomes reveal evolution of bat adaptations.</title>
        <authorList>
            <person name="Jebb D."/>
            <person name="Huang Z."/>
            <person name="Pippel M."/>
            <person name="Hughes G.M."/>
            <person name="Lavrichenko K."/>
            <person name="Devanna P."/>
            <person name="Winkler S."/>
            <person name="Jermiin L.S."/>
            <person name="Skirmuntt E.C."/>
            <person name="Katzourakis A."/>
            <person name="Burkitt-Gray L."/>
            <person name="Ray D.A."/>
            <person name="Sullivan K.A.M."/>
            <person name="Roscito J.G."/>
            <person name="Kirilenko B.M."/>
            <person name="Davalos L.M."/>
            <person name="Corthals A.P."/>
            <person name="Power M.L."/>
            <person name="Jones G."/>
            <person name="Ransome R.D."/>
            <person name="Dechmann D.K.N."/>
            <person name="Locatelli A.G."/>
            <person name="Puechmaille S.J."/>
            <person name="Fedrigo O."/>
            <person name="Jarvis E.D."/>
            <person name="Hiller M."/>
            <person name="Vernes S.C."/>
            <person name="Myers E.W."/>
            <person name="Teeling E.C."/>
        </authorList>
    </citation>
    <scope>NUCLEOTIDE SEQUENCE [LARGE SCALE GENOMIC DNA]</scope>
    <source>
        <strain evidence="2">MRhiFer1</strain>
        <tissue evidence="2">Lung</tissue>
    </source>
</reference>
<dbReference type="AlphaFoldDB" id="A0A7J8AEG5"/>